<keyword evidence="2" id="KW-1185">Reference proteome</keyword>
<name>A0ABY4JSZ3_9BACI</name>
<evidence type="ECO:0000313" key="2">
    <source>
        <dbReference type="Proteomes" id="UP000830639"/>
    </source>
</evidence>
<accession>A0ABY4JSZ3</accession>
<keyword evidence="1" id="KW-0378">Hydrolase</keyword>
<dbReference type="InterPro" id="IPR029058">
    <property type="entry name" value="AB_hydrolase_fold"/>
</dbReference>
<dbReference type="Gene3D" id="3.40.50.1820">
    <property type="entry name" value="alpha/beta hydrolase"/>
    <property type="match status" value="1"/>
</dbReference>
<dbReference type="RefSeq" id="WP_248268746.1">
    <property type="nucleotide sequence ID" value="NZ_CP096034.1"/>
</dbReference>
<organism evidence="1 2">
    <name type="scientific">Gottfriedia acidiceleris</name>
    <dbReference type="NCBI Taxonomy" id="371036"/>
    <lineage>
        <taxon>Bacteria</taxon>
        <taxon>Bacillati</taxon>
        <taxon>Bacillota</taxon>
        <taxon>Bacilli</taxon>
        <taxon>Bacillales</taxon>
        <taxon>Bacillaceae</taxon>
        <taxon>Gottfriedia</taxon>
    </lineage>
</organism>
<dbReference type="SUPFAM" id="SSF53474">
    <property type="entry name" value="alpha/beta-Hydrolases"/>
    <property type="match status" value="1"/>
</dbReference>
<reference evidence="1 2" key="1">
    <citation type="submission" date="2022-04" db="EMBL/GenBank/DDBJ databases">
        <title>Mechanism of arsenic methylation and mitigation arsenic toxicity by Bacillus sp. LH14 from an Arsenic-Contaminated Paddy Soil.</title>
        <authorList>
            <person name="Wang D."/>
        </authorList>
    </citation>
    <scope>NUCLEOTIDE SEQUENCE [LARGE SCALE GENOMIC DNA]</scope>
    <source>
        <strain evidence="1 2">LH14</strain>
    </source>
</reference>
<gene>
    <name evidence="1" type="ORF">MY490_08060</name>
</gene>
<sequence>MINYYEITPNVFSRKETIIMFHGWGSTIESQIQLGNELSKLGFKVVIPEIKYHDSRQVLNNHFDQDILQTYFGKRYLKPLMKKMN</sequence>
<proteinExistence type="predicted"/>
<protein>
    <submittedName>
        <fullName evidence="1">Alpha/beta hydrolase</fullName>
    </submittedName>
</protein>
<dbReference type="EMBL" id="CP096034">
    <property type="protein sequence ID" value="UPM55772.1"/>
    <property type="molecule type" value="Genomic_DNA"/>
</dbReference>
<evidence type="ECO:0000313" key="1">
    <source>
        <dbReference type="EMBL" id="UPM55772.1"/>
    </source>
</evidence>
<dbReference type="GO" id="GO:0016787">
    <property type="term" value="F:hydrolase activity"/>
    <property type="evidence" value="ECO:0007669"/>
    <property type="project" value="UniProtKB-KW"/>
</dbReference>
<dbReference type="Proteomes" id="UP000830639">
    <property type="component" value="Chromosome"/>
</dbReference>